<dbReference type="EMBL" id="MWIO01000002">
    <property type="protein sequence ID" value="THD10208.1"/>
    <property type="molecule type" value="Genomic_DNA"/>
</dbReference>
<comment type="caution">
    <text evidence="2">The sequence shown here is derived from an EMBL/GenBank/DDBJ whole genome shotgun (WGS) entry which is preliminary data.</text>
</comment>
<sequence>MGSAPLSIQILDIVLYAKDRHPRVLSLQPGRLNIITGDSKTGKSALISIVDYCLGSGSYQVPHGVIRGHVVWYGLRLTDGQTQHFVARRAPDANRQSTTDAYYATGSSLAIPSLEQLDITTNIDTVVERLGVATGIALNRHDPPEHQTRAPLTATLRHALAYVFQPQTEISQPGFLFHGQNDTWFAQAIKDTFPYFLGAVEEDYVAKAAQLKELRRELRAQEQALTRIETLTSDNSIASLVSEARDVGLLAADYVSELPSEDMATLQTIMARPLAEQVDDTSTAIDQAELTRLNDRRTELRRDLHRLDDELKAMIELRNEENAYTHETSEQVSRLESIGLLKPSDENHCPLCQQPSDRFPLYAELGAELRAASAQLAAVRRSTPGLDALVVEKTRELEQVRVALQENWDTLEAVRRSDQRLSALRDSATRRAMVFGRISATLDSYPSRQDSSDLRAYVADLAQRIKLLETELSDETVRERVDSCLSRLSERMTRWATFLELEHSGVPFRLDRRKLEVIADAESGPIPMSAMGSGANWLGCHLIAHLALHEWFVRRERPVPRFLFLDQPSQVYFPAETHAGTDGELPQDEDRLAVVRIFELIDNLVKDLAPHMQIIMTEHADLNETWFQDAVTERWRNGAALIPLDWQ</sequence>
<dbReference type="Proteomes" id="UP000306317">
    <property type="component" value="Unassembled WGS sequence"/>
</dbReference>
<reference evidence="2 3" key="1">
    <citation type="submission" date="2017-02" db="EMBL/GenBank/DDBJ databases">
        <title>Whole genome sequencing of Rhodanobacter lindaniclasticus DSM 17932.</title>
        <authorList>
            <person name="Kumar S."/>
            <person name="Patil P."/>
            <person name="Patil P.B."/>
        </authorList>
    </citation>
    <scope>NUCLEOTIDE SEQUENCE [LARGE SCALE GENOMIC DNA]</scope>
    <source>
        <strain evidence="2 3">DSM 17932</strain>
    </source>
</reference>
<protein>
    <recommendedName>
        <fullName evidence="4">Rad50/SbcC-type AAA domain-containing protein</fullName>
    </recommendedName>
</protein>
<dbReference type="OrthoDB" id="103556at2"/>
<accession>A0A4S3KP56</accession>
<keyword evidence="1" id="KW-0175">Coiled coil</keyword>
<organism evidence="2 3">
    <name type="scientific">Rhodanobacter lindaniclasticus</name>
    <dbReference type="NCBI Taxonomy" id="75310"/>
    <lineage>
        <taxon>Bacteria</taxon>
        <taxon>Pseudomonadati</taxon>
        <taxon>Pseudomonadota</taxon>
        <taxon>Gammaproteobacteria</taxon>
        <taxon>Lysobacterales</taxon>
        <taxon>Rhodanobacteraceae</taxon>
        <taxon>Rhodanobacter</taxon>
    </lineage>
</organism>
<dbReference type="PANTHER" id="PTHR32114">
    <property type="entry name" value="ABC TRANSPORTER ABCH.3"/>
    <property type="match status" value="1"/>
</dbReference>
<feature type="coiled-coil region" evidence="1">
    <location>
        <begin position="290"/>
        <end position="317"/>
    </location>
</feature>
<feature type="coiled-coil region" evidence="1">
    <location>
        <begin position="197"/>
        <end position="231"/>
    </location>
</feature>
<evidence type="ECO:0000256" key="1">
    <source>
        <dbReference type="SAM" id="Coils"/>
    </source>
</evidence>
<evidence type="ECO:0000313" key="3">
    <source>
        <dbReference type="Proteomes" id="UP000306317"/>
    </source>
</evidence>
<name>A0A4S3KP56_9GAMM</name>
<dbReference type="PANTHER" id="PTHR32114:SF2">
    <property type="entry name" value="ABC TRANSPORTER ABCH.3"/>
    <property type="match status" value="1"/>
</dbReference>
<evidence type="ECO:0008006" key="4">
    <source>
        <dbReference type="Google" id="ProtNLM"/>
    </source>
</evidence>
<gene>
    <name evidence="2" type="ORF">B1991_00440</name>
</gene>
<dbReference type="AlphaFoldDB" id="A0A4S3KP56"/>
<proteinExistence type="predicted"/>
<dbReference type="Pfam" id="PF12532">
    <property type="entry name" value="DUF3732"/>
    <property type="match status" value="1"/>
</dbReference>
<evidence type="ECO:0000313" key="2">
    <source>
        <dbReference type="EMBL" id="THD10208.1"/>
    </source>
</evidence>
<keyword evidence="3" id="KW-1185">Reference proteome</keyword>
<dbReference type="InterPro" id="IPR022205">
    <property type="entry name" value="DUF3732"/>
</dbReference>